<dbReference type="Proteomes" id="UP001501237">
    <property type="component" value="Unassembled WGS sequence"/>
</dbReference>
<reference evidence="4" key="1">
    <citation type="journal article" date="2019" name="Int. J. Syst. Evol. Microbiol.">
        <title>The Global Catalogue of Microorganisms (GCM) 10K type strain sequencing project: providing services to taxonomists for standard genome sequencing and annotation.</title>
        <authorList>
            <consortium name="The Broad Institute Genomics Platform"/>
            <consortium name="The Broad Institute Genome Sequencing Center for Infectious Disease"/>
            <person name="Wu L."/>
            <person name="Ma J."/>
        </authorList>
    </citation>
    <scope>NUCLEOTIDE SEQUENCE [LARGE SCALE GENOMIC DNA]</scope>
    <source>
        <strain evidence="4">JCM 9377</strain>
    </source>
</reference>
<gene>
    <name evidence="3" type="ORF">GCM10010468_27860</name>
</gene>
<dbReference type="InterPro" id="IPR027273">
    <property type="entry name" value="Neocarzinostatin-like"/>
</dbReference>
<dbReference type="SUPFAM" id="SSF49319">
    <property type="entry name" value="Actinoxanthin-like"/>
    <property type="match status" value="1"/>
</dbReference>
<dbReference type="EMBL" id="BAAAUV010000006">
    <property type="protein sequence ID" value="GAA3210109.1"/>
    <property type="molecule type" value="Genomic_DNA"/>
</dbReference>
<evidence type="ECO:0000256" key="2">
    <source>
        <dbReference type="SAM" id="SignalP"/>
    </source>
</evidence>
<evidence type="ECO:0008006" key="5">
    <source>
        <dbReference type="Google" id="ProtNLM"/>
    </source>
</evidence>
<proteinExistence type="predicted"/>
<organism evidence="3 4">
    <name type="scientific">Actinocorallia longicatena</name>
    <dbReference type="NCBI Taxonomy" id="111803"/>
    <lineage>
        <taxon>Bacteria</taxon>
        <taxon>Bacillati</taxon>
        <taxon>Actinomycetota</taxon>
        <taxon>Actinomycetes</taxon>
        <taxon>Streptosporangiales</taxon>
        <taxon>Thermomonosporaceae</taxon>
        <taxon>Actinocorallia</taxon>
    </lineage>
</organism>
<dbReference type="RefSeq" id="WP_344827519.1">
    <property type="nucleotide sequence ID" value="NZ_BAAAUV010000006.1"/>
</dbReference>
<name>A0ABP6Q8V3_9ACTN</name>
<dbReference type="Gene3D" id="2.60.40.230">
    <property type="entry name" value="Neocarzinostatin-like"/>
    <property type="match status" value="1"/>
</dbReference>
<keyword evidence="4" id="KW-1185">Reference proteome</keyword>
<evidence type="ECO:0000313" key="3">
    <source>
        <dbReference type="EMBL" id="GAA3210109.1"/>
    </source>
</evidence>
<protein>
    <recommendedName>
        <fullName evidence="5">Neocarzinostatin family protein</fullName>
    </recommendedName>
</protein>
<evidence type="ECO:0000313" key="4">
    <source>
        <dbReference type="Proteomes" id="UP001501237"/>
    </source>
</evidence>
<feature type="compositionally biased region" description="Low complexity" evidence="1">
    <location>
        <begin position="150"/>
        <end position="181"/>
    </location>
</feature>
<feature type="region of interest" description="Disordered" evidence="1">
    <location>
        <begin position="137"/>
        <end position="190"/>
    </location>
</feature>
<comment type="caution">
    <text evidence="3">The sequence shown here is derived from an EMBL/GenBank/DDBJ whole genome shotgun (WGS) entry which is preliminary data.</text>
</comment>
<sequence>MIVTPLLLAAAASVSVAPASGLDPAGATISVGGQGFNATGNNKFGVYVVFGPRRANFSTDSLAFGAARWVHPGGSGAGQAPMNGDGSFSTALAVKAKYKDGHGSTVDCTRTPCYVITMAAHGLADRSQDTFTRVTFKGAAAEPSKETKTTRPSTTATPGTTAPAAPGATATPGKTAAGTPGDPSQTPLTGETPVAAQTVTTSDASPAWPFWTLSAVAAAAAFGLRRFARR</sequence>
<accession>A0ABP6Q8V3</accession>
<evidence type="ECO:0000256" key="1">
    <source>
        <dbReference type="SAM" id="MobiDB-lite"/>
    </source>
</evidence>
<keyword evidence="2" id="KW-0732">Signal</keyword>
<feature type="signal peptide" evidence="2">
    <location>
        <begin position="1"/>
        <end position="19"/>
    </location>
</feature>
<feature type="chain" id="PRO_5045548821" description="Neocarzinostatin family protein" evidence="2">
    <location>
        <begin position="20"/>
        <end position="230"/>
    </location>
</feature>